<organism evidence="2 3">
    <name type="scientific">Mycena chlorophos</name>
    <name type="common">Agaric fungus</name>
    <name type="synonym">Agaricus chlorophos</name>
    <dbReference type="NCBI Taxonomy" id="658473"/>
    <lineage>
        <taxon>Eukaryota</taxon>
        <taxon>Fungi</taxon>
        <taxon>Dikarya</taxon>
        <taxon>Basidiomycota</taxon>
        <taxon>Agaricomycotina</taxon>
        <taxon>Agaricomycetes</taxon>
        <taxon>Agaricomycetidae</taxon>
        <taxon>Agaricales</taxon>
        <taxon>Marasmiineae</taxon>
        <taxon>Mycenaceae</taxon>
        <taxon>Mycena</taxon>
    </lineage>
</organism>
<reference evidence="2" key="1">
    <citation type="submission" date="2014-09" db="EMBL/GenBank/DDBJ databases">
        <title>Genome sequence of the luminous mushroom Mycena chlorophos for searching fungal bioluminescence genes.</title>
        <authorList>
            <person name="Tanaka Y."/>
            <person name="Kasuga D."/>
            <person name="Oba Y."/>
            <person name="Hase S."/>
            <person name="Sato K."/>
            <person name="Oba Y."/>
            <person name="Sakakibara Y."/>
        </authorList>
    </citation>
    <scope>NUCLEOTIDE SEQUENCE</scope>
</reference>
<feature type="coiled-coil region" evidence="1">
    <location>
        <begin position="33"/>
        <end position="60"/>
    </location>
</feature>
<keyword evidence="1" id="KW-0175">Coiled coil</keyword>
<keyword evidence="3" id="KW-1185">Reference proteome</keyword>
<gene>
    <name evidence="2" type="ORF">MCHLO_16356</name>
</gene>
<evidence type="ECO:0000313" key="2">
    <source>
        <dbReference type="EMBL" id="GAT60169.1"/>
    </source>
</evidence>
<sequence length="124" mass="14135">MTSDNPDVLEQLIGLKILLQEQAISKAECGTYQNEHRANVEKHREETEAHETELREMLEVVVQKRALRTAELTEASALADTELLSEVMLANHREHMSEMVDFFQHAAAIRDEQHRALMAKLGKS</sequence>
<evidence type="ECO:0000256" key="1">
    <source>
        <dbReference type="SAM" id="Coils"/>
    </source>
</evidence>
<protein>
    <submittedName>
        <fullName evidence="2">Uncharacterized protein</fullName>
    </submittedName>
</protein>
<dbReference type="EMBL" id="DF849942">
    <property type="protein sequence ID" value="GAT60169.1"/>
    <property type="molecule type" value="Genomic_DNA"/>
</dbReference>
<proteinExistence type="predicted"/>
<dbReference type="Proteomes" id="UP000815677">
    <property type="component" value="Unassembled WGS sequence"/>
</dbReference>
<accession>A0ABQ0MA32</accession>
<evidence type="ECO:0000313" key="3">
    <source>
        <dbReference type="Proteomes" id="UP000815677"/>
    </source>
</evidence>
<name>A0ABQ0MA32_MYCCL</name>